<dbReference type="RefSeq" id="WP_147168657.1">
    <property type="nucleotide sequence ID" value="NZ_VOOR01000041.1"/>
</dbReference>
<protein>
    <submittedName>
        <fullName evidence="1">Uncharacterized protein</fullName>
    </submittedName>
</protein>
<dbReference type="Proteomes" id="UP000321580">
    <property type="component" value="Unassembled WGS sequence"/>
</dbReference>
<name>A0A5C6RHP8_9BACT</name>
<comment type="caution">
    <text evidence="1">The sequence shown here is derived from an EMBL/GenBank/DDBJ whole genome shotgun (WGS) entry which is preliminary data.</text>
</comment>
<keyword evidence="2" id="KW-1185">Reference proteome</keyword>
<reference evidence="1 2" key="1">
    <citation type="submission" date="2019-08" db="EMBL/GenBank/DDBJ databases">
        <title>Genome of Phaeodactylibacter luteus.</title>
        <authorList>
            <person name="Bowman J.P."/>
        </authorList>
    </citation>
    <scope>NUCLEOTIDE SEQUENCE [LARGE SCALE GENOMIC DNA]</scope>
    <source>
        <strain evidence="1 2">KCTC 42180</strain>
    </source>
</reference>
<sequence>MIFGFAPFSKAGKILWHRAGYPGRAILRSMSAEQWEYRMRGWYTILYGVAENLLSFSGKRN</sequence>
<dbReference type="AlphaFoldDB" id="A0A5C6RHP8"/>
<evidence type="ECO:0000313" key="2">
    <source>
        <dbReference type="Proteomes" id="UP000321580"/>
    </source>
</evidence>
<accession>A0A5C6RHP8</accession>
<dbReference type="EMBL" id="VOOR01000041">
    <property type="protein sequence ID" value="TXB61926.1"/>
    <property type="molecule type" value="Genomic_DNA"/>
</dbReference>
<organism evidence="1 2">
    <name type="scientific">Phaeodactylibacter luteus</name>
    <dbReference type="NCBI Taxonomy" id="1564516"/>
    <lineage>
        <taxon>Bacteria</taxon>
        <taxon>Pseudomonadati</taxon>
        <taxon>Bacteroidota</taxon>
        <taxon>Saprospiria</taxon>
        <taxon>Saprospirales</taxon>
        <taxon>Haliscomenobacteraceae</taxon>
        <taxon>Phaeodactylibacter</taxon>
    </lineage>
</organism>
<evidence type="ECO:0000313" key="1">
    <source>
        <dbReference type="EMBL" id="TXB61926.1"/>
    </source>
</evidence>
<gene>
    <name evidence="1" type="ORF">FRY97_16430</name>
</gene>
<proteinExistence type="predicted"/>